<protein>
    <submittedName>
        <fullName evidence="1">Uncharacterized protein</fullName>
    </submittedName>
</protein>
<dbReference type="EMBL" id="GGEC01007114">
    <property type="protein sequence ID" value="MBW87597.1"/>
    <property type="molecule type" value="Transcribed_RNA"/>
</dbReference>
<organism evidence="1">
    <name type="scientific">Rhizophora mucronata</name>
    <name type="common">Asiatic mangrove</name>
    <dbReference type="NCBI Taxonomy" id="61149"/>
    <lineage>
        <taxon>Eukaryota</taxon>
        <taxon>Viridiplantae</taxon>
        <taxon>Streptophyta</taxon>
        <taxon>Embryophyta</taxon>
        <taxon>Tracheophyta</taxon>
        <taxon>Spermatophyta</taxon>
        <taxon>Magnoliopsida</taxon>
        <taxon>eudicotyledons</taxon>
        <taxon>Gunneridae</taxon>
        <taxon>Pentapetalae</taxon>
        <taxon>rosids</taxon>
        <taxon>fabids</taxon>
        <taxon>Malpighiales</taxon>
        <taxon>Rhizophoraceae</taxon>
        <taxon>Rhizophora</taxon>
    </lineage>
</organism>
<name>A0A2P2J2F2_RHIMU</name>
<evidence type="ECO:0000313" key="1">
    <source>
        <dbReference type="EMBL" id="MBW87597.1"/>
    </source>
</evidence>
<accession>A0A2P2J2F2</accession>
<sequence>MVTEVLASMSICDGYSRLSFVHRCHQEVDLRLSIMKKEHKRF</sequence>
<proteinExistence type="predicted"/>
<dbReference type="AlphaFoldDB" id="A0A2P2J2F2"/>
<reference evidence="1" key="1">
    <citation type="submission" date="2018-02" db="EMBL/GenBank/DDBJ databases">
        <title>Rhizophora mucronata_Transcriptome.</title>
        <authorList>
            <person name="Meera S.P."/>
            <person name="Sreeshan A."/>
            <person name="Augustine A."/>
        </authorList>
    </citation>
    <scope>NUCLEOTIDE SEQUENCE</scope>
    <source>
        <tissue evidence="1">Leaf</tissue>
    </source>
</reference>